<dbReference type="EMBL" id="JAGMVJ010000016">
    <property type="protein sequence ID" value="KAH7079731.1"/>
    <property type="molecule type" value="Genomic_DNA"/>
</dbReference>
<keyword evidence="2" id="KW-1185">Reference proteome</keyword>
<evidence type="ECO:0008006" key="3">
    <source>
        <dbReference type="Google" id="ProtNLM"/>
    </source>
</evidence>
<accession>A0A8K0QZB4</accession>
<sequence>MWWWCSGSYTSSSDAVELFRYIRALPRLKTLEISMMKRSLDIFDAAFESPDHDVKEFMLPKIEHLVVNSSAAFLASHCPRLKTLVLRDSEDCLLDSYTDVAKRLVPLHPSIASCASEILVHFDATAIWCPEELSRLVRAFPRLQYLRMRTDTYCYRASTPDVIETLSGGLNNLQSLHLVKSGNLNMGYQSVWKRRIPASSDEEYRRALWLENERLRVSVENTVARLAFREIVALNEIWLGEKRVARRMRKDSDDGLKWLWEREREGVDTCGMATGAFLRFKLEKEAVVVTSEVGR</sequence>
<name>A0A8K0QZB4_9PLEO</name>
<dbReference type="Proteomes" id="UP000813461">
    <property type="component" value="Unassembled WGS sequence"/>
</dbReference>
<dbReference type="Gene3D" id="3.80.10.10">
    <property type="entry name" value="Ribonuclease Inhibitor"/>
    <property type="match status" value="1"/>
</dbReference>
<dbReference type="InterPro" id="IPR032675">
    <property type="entry name" value="LRR_dom_sf"/>
</dbReference>
<comment type="caution">
    <text evidence="1">The sequence shown here is derived from an EMBL/GenBank/DDBJ whole genome shotgun (WGS) entry which is preliminary data.</text>
</comment>
<evidence type="ECO:0000313" key="1">
    <source>
        <dbReference type="EMBL" id="KAH7079731.1"/>
    </source>
</evidence>
<dbReference type="OrthoDB" id="3636801at2759"/>
<dbReference type="AlphaFoldDB" id="A0A8K0QZB4"/>
<reference evidence="1" key="1">
    <citation type="journal article" date="2021" name="Nat. Commun.">
        <title>Genetic determinants of endophytism in the Arabidopsis root mycobiome.</title>
        <authorList>
            <person name="Mesny F."/>
            <person name="Miyauchi S."/>
            <person name="Thiergart T."/>
            <person name="Pickel B."/>
            <person name="Atanasova L."/>
            <person name="Karlsson M."/>
            <person name="Huettel B."/>
            <person name="Barry K.W."/>
            <person name="Haridas S."/>
            <person name="Chen C."/>
            <person name="Bauer D."/>
            <person name="Andreopoulos W."/>
            <person name="Pangilinan J."/>
            <person name="LaButti K."/>
            <person name="Riley R."/>
            <person name="Lipzen A."/>
            <person name="Clum A."/>
            <person name="Drula E."/>
            <person name="Henrissat B."/>
            <person name="Kohler A."/>
            <person name="Grigoriev I.V."/>
            <person name="Martin F.M."/>
            <person name="Hacquard S."/>
        </authorList>
    </citation>
    <scope>NUCLEOTIDE SEQUENCE</scope>
    <source>
        <strain evidence="1">MPI-SDFR-AT-0120</strain>
    </source>
</reference>
<protein>
    <recommendedName>
        <fullName evidence="3">F-box domain-containing protein</fullName>
    </recommendedName>
</protein>
<proteinExistence type="predicted"/>
<dbReference type="SUPFAM" id="SSF52047">
    <property type="entry name" value="RNI-like"/>
    <property type="match status" value="1"/>
</dbReference>
<gene>
    <name evidence="1" type="ORF">FB567DRAFT_450076</name>
</gene>
<organism evidence="1 2">
    <name type="scientific">Paraphoma chrysanthemicola</name>
    <dbReference type="NCBI Taxonomy" id="798071"/>
    <lineage>
        <taxon>Eukaryota</taxon>
        <taxon>Fungi</taxon>
        <taxon>Dikarya</taxon>
        <taxon>Ascomycota</taxon>
        <taxon>Pezizomycotina</taxon>
        <taxon>Dothideomycetes</taxon>
        <taxon>Pleosporomycetidae</taxon>
        <taxon>Pleosporales</taxon>
        <taxon>Pleosporineae</taxon>
        <taxon>Phaeosphaeriaceae</taxon>
        <taxon>Paraphoma</taxon>
    </lineage>
</organism>
<evidence type="ECO:0000313" key="2">
    <source>
        <dbReference type="Proteomes" id="UP000813461"/>
    </source>
</evidence>